<feature type="region of interest" description="Disordered" evidence="1">
    <location>
        <begin position="240"/>
        <end position="259"/>
    </location>
</feature>
<evidence type="ECO:0000313" key="3">
    <source>
        <dbReference type="EMBL" id="MFC4312180.1"/>
    </source>
</evidence>
<dbReference type="Proteomes" id="UP001595904">
    <property type="component" value="Unassembled WGS sequence"/>
</dbReference>
<evidence type="ECO:0000313" key="4">
    <source>
        <dbReference type="Proteomes" id="UP001595904"/>
    </source>
</evidence>
<feature type="signal peptide" evidence="2">
    <location>
        <begin position="1"/>
        <end position="21"/>
    </location>
</feature>
<organism evidence="3 4">
    <name type="scientific">Steroidobacter flavus</name>
    <dbReference type="NCBI Taxonomy" id="1842136"/>
    <lineage>
        <taxon>Bacteria</taxon>
        <taxon>Pseudomonadati</taxon>
        <taxon>Pseudomonadota</taxon>
        <taxon>Gammaproteobacteria</taxon>
        <taxon>Steroidobacterales</taxon>
        <taxon>Steroidobacteraceae</taxon>
        <taxon>Steroidobacter</taxon>
    </lineage>
</organism>
<evidence type="ECO:0000256" key="2">
    <source>
        <dbReference type="SAM" id="SignalP"/>
    </source>
</evidence>
<keyword evidence="2" id="KW-0732">Signal</keyword>
<keyword evidence="4" id="KW-1185">Reference proteome</keyword>
<dbReference type="EMBL" id="JBHSDU010000014">
    <property type="protein sequence ID" value="MFC4312180.1"/>
    <property type="molecule type" value="Genomic_DNA"/>
</dbReference>
<feature type="compositionally biased region" description="Basic and acidic residues" evidence="1">
    <location>
        <begin position="180"/>
        <end position="200"/>
    </location>
</feature>
<gene>
    <name evidence="3" type="ORF">ACFPN2_24070</name>
</gene>
<sequence>MRRLPPLLMLIALSLPSLALAGRDYAPGYIQQLARVEIFDRTAGYTLPVRVHENRLYVVGEPGHQYEVRLDNRTSERLLAVTSVDGVNVIDGKTADEQQSGYVLDAGDGVNIEGWRKSLDEVATFYFTKLPKSYAARTGRPENVGVIGVAVFRERRPCCHYHQPSFEERAAAPPAAADESLARREQDKLGTGHGHRETSRAEYVDFQRASHVPAETIVIYYDSKENLVARGVIQDSRHYAERDHPNPFPEGMFVPDPGF</sequence>
<protein>
    <submittedName>
        <fullName evidence="3">Uncharacterized protein</fullName>
    </submittedName>
</protein>
<evidence type="ECO:0000256" key="1">
    <source>
        <dbReference type="SAM" id="MobiDB-lite"/>
    </source>
</evidence>
<feature type="chain" id="PRO_5045534714" evidence="2">
    <location>
        <begin position="22"/>
        <end position="259"/>
    </location>
</feature>
<proteinExistence type="predicted"/>
<name>A0ABV8SZI1_9GAMM</name>
<accession>A0ABV8SZI1</accession>
<dbReference type="RefSeq" id="WP_380601341.1">
    <property type="nucleotide sequence ID" value="NZ_JBHSDU010000014.1"/>
</dbReference>
<feature type="region of interest" description="Disordered" evidence="1">
    <location>
        <begin position="168"/>
        <end position="200"/>
    </location>
</feature>
<comment type="caution">
    <text evidence="3">The sequence shown here is derived from an EMBL/GenBank/DDBJ whole genome shotgun (WGS) entry which is preliminary data.</text>
</comment>
<reference evidence="4" key="1">
    <citation type="journal article" date="2019" name="Int. J. Syst. Evol. Microbiol.">
        <title>The Global Catalogue of Microorganisms (GCM) 10K type strain sequencing project: providing services to taxonomists for standard genome sequencing and annotation.</title>
        <authorList>
            <consortium name="The Broad Institute Genomics Platform"/>
            <consortium name="The Broad Institute Genome Sequencing Center for Infectious Disease"/>
            <person name="Wu L."/>
            <person name="Ma J."/>
        </authorList>
    </citation>
    <scope>NUCLEOTIDE SEQUENCE [LARGE SCALE GENOMIC DNA]</scope>
    <source>
        <strain evidence="4">CGMCC 1.10759</strain>
    </source>
</reference>